<comment type="caution">
    <text evidence="3">The sequence shown here is derived from an EMBL/GenBank/DDBJ whole genome shotgun (WGS) entry which is preliminary data.</text>
</comment>
<dbReference type="SUPFAM" id="SSF101960">
    <property type="entry name" value="Stabilizer of iron transporter SufD"/>
    <property type="match status" value="1"/>
</dbReference>
<dbReference type="NCBIfam" id="TIGR01980">
    <property type="entry name" value="sufB"/>
    <property type="match status" value="1"/>
</dbReference>
<name>A0A1F5YC20_9BACT</name>
<dbReference type="AlphaFoldDB" id="A0A1F5YC20"/>
<feature type="domain" description="SUF system FeS cluster assembly SufBD core" evidence="2">
    <location>
        <begin position="214"/>
        <end position="448"/>
    </location>
</feature>
<dbReference type="InterPro" id="IPR000825">
    <property type="entry name" value="SUF_FeS_clus_asmbl_SufBD_core"/>
</dbReference>
<dbReference type="GO" id="GO:0016226">
    <property type="term" value="P:iron-sulfur cluster assembly"/>
    <property type="evidence" value="ECO:0007669"/>
    <property type="project" value="InterPro"/>
</dbReference>
<gene>
    <name evidence="3" type="ORF">A2Z06_03985</name>
</gene>
<accession>A0A1F5YC20</accession>
<proteinExistence type="inferred from homology"/>
<reference evidence="3 4" key="1">
    <citation type="journal article" date="2016" name="Nat. Commun.">
        <title>Thousands of microbial genomes shed light on interconnected biogeochemical processes in an aquifer system.</title>
        <authorList>
            <person name="Anantharaman K."/>
            <person name="Brown C.T."/>
            <person name="Hug L.A."/>
            <person name="Sharon I."/>
            <person name="Castelle C.J."/>
            <person name="Probst A.J."/>
            <person name="Thomas B.C."/>
            <person name="Singh A."/>
            <person name="Wilkins M.J."/>
            <person name="Karaoz U."/>
            <person name="Brodie E.L."/>
            <person name="Williams K.H."/>
            <person name="Hubbard S.S."/>
            <person name="Banfield J.F."/>
        </authorList>
    </citation>
    <scope>NUCLEOTIDE SEQUENCE [LARGE SCALE GENOMIC DNA]</scope>
</reference>
<dbReference type="InterPro" id="IPR037284">
    <property type="entry name" value="SUF_FeS_clus_asmbl_SufBD_sf"/>
</dbReference>
<dbReference type="EMBL" id="MFIW01000059">
    <property type="protein sequence ID" value="OGF97755.1"/>
    <property type="molecule type" value="Genomic_DNA"/>
</dbReference>
<dbReference type="Pfam" id="PF01458">
    <property type="entry name" value="SUFBD_core"/>
    <property type="match status" value="1"/>
</dbReference>
<sequence length="477" mass="53737">MSTQVEQRDWGLTGIGDDYAARWGFRDPVEYFHKGKKGIDHEVVEMMSRMKGEQDWMRQFRHKSLDIFLSKPMIRWGNTDLLNAINFSDIYYYVRPMEKQGQSWDDVPEYIKKTFDRLGIPAAERKFLAGVSAQYESEVVYHSVREDLTKKGGLFTDMDTGLKEHEGLVKKYFSTIIPPTDNKFAALNSAVWSGGSFIYIPPGVDVAIPLQAYFRINMENMGQFERTLIIADKGSRVHYIEGCTAPIYSTNSLHSAVVELIALEGAYIRYTTIQNWSRNIYNLVTKRAVAYKGATVEWVDGNLGSRLTMKYPSVYLMGEGAKAEILSVAFAGKGQHQDAGAKVIHAAPRTTSTITSKSISKDGGRSSYRGLVKVHPSSTGCKVNVRCDALLIDPQSRSDTYPTMEIEAKDCRMEHEATVSKVGDEQLFYLMSRGLSYQEARLLIVNGFIEPFTKELPMEYAVELNRLIAMEMEGSVG</sequence>
<dbReference type="Proteomes" id="UP000179034">
    <property type="component" value="Unassembled WGS sequence"/>
</dbReference>
<dbReference type="InterPro" id="IPR010231">
    <property type="entry name" value="SUF_FeS_clus_asmbl_SufB"/>
</dbReference>
<organism evidence="3 4">
    <name type="scientific">Candidatus Glassbacteria bacterium RBG_16_58_8</name>
    <dbReference type="NCBI Taxonomy" id="1817866"/>
    <lineage>
        <taxon>Bacteria</taxon>
        <taxon>Candidatus Glassiibacteriota</taxon>
    </lineage>
</organism>
<protein>
    <submittedName>
        <fullName evidence="3">Fe-S cluster assembly protein SufB</fullName>
    </submittedName>
</protein>
<comment type="similarity">
    <text evidence="1">Belongs to the iron-sulfur cluster assembly SufBD family.</text>
</comment>
<evidence type="ECO:0000313" key="3">
    <source>
        <dbReference type="EMBL" id="OGF97755.1"/>
    </source>
</evidence>
<dbReference type="PANTHER" id="PTHR30508:SF1">
    <property type="entry name" value="UPF0051 PROTEIN ABCI8, CHLOROPLASTIC-RELATED"/>
    <property type="match status" value="1"/>
</dbReference>
<evidence type="ECO:0000256" key="1">
    <source>
        <dbReference type="ARBA" id="ARBA00043967"/>
    </source>
</evidence>
<evidence type="ECO:0000313" key="4">
    <source>
        <dbReference type="Proteomes" id="UP000179034"/>
    </source>
</evidence>
<evidence type="ECO:0000259" key="2">
    <source>
        <dbReference type="Pfam" id="PF01458"/>
    </source>
</evidence>
<dbReference type="InterPro" id="IPR055346">
    <property type="entry name" value="Fe-S_cluster_assembly_SufBD"/>
</dbReference>
<dbReference type="PANTHER" id="PTHR30508">
    <property type="entry name" value="FES CLUSTER ASSEMBLY PROTEIN SUF"/>
    <property type="match status" value="1"/>
</dbReference>